<keyword evidence="3" id="KW-0808">Transferase</keyword>
<gene>
    <name evidence="3" type="ORF">SAMN02982985_02677</name>
</gene>
<dbReference type="SUPFAM" id="SSF52540">
    <property type="entry name" value="P-loop containing nucleoside triphosphate hydrolases"/>
    <property type="match status" value="1"/>
</dbReference>
<feature type="domain" description="Sulfotransferase" evidence="2">
    <location>
        <begin position="68"/>
        <end position="176"/>
    </location>
</feature>
<dbReference type="Proteomes" id="UP000199470">
    <property type="component" value="Unassembled WGS sequence"/>
</dbReference>
<dbReference type="InterPro" id="IPR000863">
    <property type="entry name" value="Sulfotransferase_dom"/>
</dbReference>
<dbReference type="EMBL" id="FOTW01000012">
    <property type="protein sequence ID" value="SFM08769.1"/>
    <property type="molecule type" value="Genomic_DNA"/>
</dbReference>
<dbReference type="Gene3D" id="3.40.50.300">
    <property type="entry name" value="P-loop containing nucleotide triphosphate hydrolases"/>
    <property type="match status" value="1"/>
</dbReference>
<name>A0A1I4MZP9_9BURK</name>
<dbReference type="Pfam" id="PF00685">
    <property type="entry name" value="Sulfotransfer_1"/>
    <property type="match status" value="1"/>
</dbReference>
<keyword evidence="4" id="KW-1185">Reference proteome</keyword>
<dbReference type="GO" id="GO:0008146">
    <property type="term" value="F:sulfotransferase activity"/>
    <property type="evidence" value="ECO:0007669"/>
    <property type="project" value="InterPro"/>
</dbReference>
<evidence type="ECO:0000256" key="1">
    <source>
        <dbReference type="SAM" id="MobiDB-lite"/>
    </source>
</evidence>
<dbReference type="InterPro" id="IPR027417">
    <property type="entry name" value="P-loop_NTPase"/>
</dbReference>
<accession>A0A1I4MZP9</accession>
<evidence type="ECO:0000313" key="4">
    <source>
        <dbReference type="Proteomes" id="UP000199470"/>
    </source>
</evidence>
<dbReference type="AlphaFoldDB" id="A0A1I4MZP9"/>
<evidence type="ECO:0000313" key="3">
    <source>
        <dbReference type="EMBL" id="SFM08769.1"/>
    </source>
</evidence>
<reference evidence="3 4" key="1">
    <citation type="submission" date="2016-10" db="EMBL/GenBank/DDBJ databases">
        <authorList>
            <person name="de Groot N.N."/>
        </authorList>
    </citation>
    <scope>NUCLEOTIDE SEQUENCE [LARGE SCALE GENOMIC DNA]</scope>
    <source>
        <strain evidence="3 4">ATCC 43154</strain>
    </source>
</reference>
<protein>
    <submittedName>
        <fullName evidence="3">Sulfotransferase domain-containing protein</fullName>
    </submittedName>
</protein>
<evidence type="ECO:0000259" key="2">
    <source>
        <dbReference type="Pfam" id="PF00685"/>
    </source>
</evidence>
<proteinExistence type="predicted"/>
<sequence>MDNVLLALHVKWSYTERFDDWVHIWDYDGERQTHRYRHRGKPQGFVRKYCPAMLAEDSFRFRDHLEAISTHSLPRPEWRNCKKIYVVRDFKDVLVSAYNKRSIAGDGFATFIAQLDPDLMLPLYLGLQYHAESWLRQERLLLVRREDYRRDPARQIDRLCDFLGLEVTAGMRARVIELAGIYTPQPTVVAPEWRDDIAMVEARCRSTLLKLGYAGAAPRGARPAADYPDPRGFVRLAKSCGVHADVEVWDGGEPDEDTGAEAAGPGAAASANSANSAAARAARAFADINAFLAPLTGAVLNLRLGSGWRAVYGQPVGPARVRGNMGDAMRLVDNVDLLVRRMAADLRAGPARAASDQPAAAVNALRDARHLAQPGWHMEGLATTIADADSGAAPFERHTRAATSATAARRIIGQLVPLPQGRGRHSFNVAARAGTLNHLMLQCTAGPAWCCACFDLPQARAYRRTATPGVRLLHAAAQPLDDGWVRCEIGFQFDGAVDALLCRLYLMQDCGVLDFDGAAGDHLFLCDARLEAEPAPAAPRRDAGGAP</sequence>
<organism evidence="3 4">
    <name type="scientific">Rugamonas rubra</name>
    <dbReference type="NCBI Taxonomy" id="758825"/>
    <lineage>
        <taxon>Bacteria</taxon>
        <taxon>Pseudomonadati</taxon>
        <taxon>Pseudomonadota</taxon>
        <taxon>Betaproteobacteria</taxon>
        <taxon>Burkholderiales</taxon>
        <taxon>Oxalobacteraceae</taxon>
        <taxon>Telluria group</taxon>
        <taxon>Rugamonas</taxon>
    </lineage>
</organism>
<dbReference type="STRING" id="758825.SAMN02982985_02677"/>
<feature type="region of interest" description="Disordered" evidence="1">
    <location>
        <begin position="247"/>
        <end position="268"/>
    </location>
</feature>
<feature type="compositionally biased region" description="Acidic residues" evidence="1">
    <location>
        <begin position="247"/>
        <end position="259"/>
    </location>
</feature>